<dbReference type="SUPFAM" id="SSF52540">
    <property type="entry name" value="P-loop containing nucleoside triphosphate hydrolases"/>
    <property type="match status" value="1"/>
</dbReference>
<evidence type="ECO:0000259" key="4">
    <source>
        <dbReference type="PROSITE" id="PS50006"/>
    </source>
</evidence>
<feature type="domain" description="FHA" evidence="4">
    <location>
        <begin position="67"/>
        <end position="116"/>
    </location>
</feature>
<dbReference type="Proteomes" id="UP001374803">
    <property type="component" value="Chromosome"/>
</dbReference>
<dbReference type="InterPro" id="IPR027417">
    <property type="entry name" value="P-loop_NTPase"/>
</dbReference>
<sequence length="451" mass="49426">MTQFAQNGPTAFEDRTVHVPGAPEEPAQDAHGRAARPKSPPSYVLRVIKGPDTGKSLLLDWSRTPKAVVGHGPSCELRINDARVARRHLSFSPEGNALRLVDGRSSEGTRVGGVRVVEAILEGGETIELGGTALRLMRAAELQPGATEGDRFGRVLGQSNAMRKLFSACEALSASMLPVILEGETGTGKDALAEAIHDASTRAWGPLVFFDCAAHDETSALDALFGSPHGAGALERAVGGTLVIDEIGQLGNEAQRRLTASLERGELWRAGENAPVRADVRVIATTRSDLDLLVTARAFREELLFRLAGARIQVPPLRQRHGDVELLARHFWRTLGGEGELPKHVLIRLARHDWPGNVHELEHAITRATTLGHDDNLDLHLGERTRPIDFIEYLITQGLPMRRARQLLIREFEKRFVDRAVHDHGGNVSRAAMASGMTRRYFHMIMAKDKR</sequence>
<evidence type="ECO:0000259" key="5">
    <source>
        <dbReference type="PROSITE" id="PS50045"/>
    </source>
</evidence>
<evidence type="ECO:0000313" key="7">
    <source>
        <dbReference type="Proteomes" id="UP001374803"/>
    </source>
</evidence>
<dbReference type="PROSITE" id="PS50045">
    <property type="entry name" value="SIGMA54_INTERACT_4"/>
    <property type="match status" value="1"/>
</dbReference>
<dbReference type="EMBL" id="CP089983">
    <property type="protein sequence ID" value="WXB07061.1"/>
    <property type="molecule type" value="Genomic_DNA"/>
</dbReference>
<dbReference type="SUPFAM" id="SSF49879">
    <property type="entry name" value="SMAD/FHA domain"/>
    <property type="match status" value="1"/>
</dbReference>
<accession>A0ABZ2LCZ6</accession>
<dbReference type="PROSITE" id="PS00675">
    <property type="entry name" value="SIGMA54_INTERACT_1"/>
    <property type="match status" value="1"/>
</dbReference>
<dbReference type="CDD" id="cd00060">
    <property type="entry name" value="FHA"/>
    <property type="match status" value="1"/>
</dbReference>
<protein>
    <submittedName>
        <fullName evidence="6">Sigma 54-interacting transcriptional regulator</fullName>
    </submittedName>
</protein>
<dbReference type="Pfam" id="PF25601">
    <property type="entry name" value="AAA_lid_14"/>
    <property type="match status" value="1"/>
</dbReference>
<dbReference type="InterPro" id="IPR000253">
    <property type="entry name" value="FHA_dom"/>
</dbReference>
<organism evidence="6 7">
    <name type="scientific">Pendulispora rubella</name>
    <dbReference type="NCBI Taxonomy" id="2741070"/>
    <lineage>
        <taxon>Bacteria</taxon>
        <taxon>Pseudomonadati</taxon>
        <taxon>Myxococcota</taxon>
        <taxon>Myxococcia</taxon>
        <taxon>Myxococcales</taxon>
        <taxon>Sorangiineae</taxon>
        <taxon>Pendulisporaceae</taxon>
        <taxon>Pendulispora</taxon>
    </lineage>
</organism>
<proteinExistence type="predicted"/>
<dbReference type="SUPFAM" id="SSF46689">
    <property type="entry name" value="Homeodomain-like"/>
    <property type="match status" value="1"/>
</dbReference>
<dbReference type="PANTHER" id="PTHR32071:SF57">
    <property type="entry name" value="C4-DICARBOXYLATE TRANSPORT TRANSCRIPTIONAL REGULATORY PROTEIN DCTD"/>
    <property type="match status" value="1"/>
</dbReference>
<dbReference type="InterPro" id="IPR003593">
    <property type="entry name" value="AAA+_ATPase"/>
</dbReference>
<dbReference type="Pfam" id="PF00158">
    <property type="entry name" value="Sigma54_activat"/>
    <property type="match status" value="1"/>
</dbReference>
<dbReference type="RefSeq" id="WP_394836721.1">
    <property type="nucleotide sequence ID" value="NZ_CP089929.1"/>
</dbReference>
<dbReference type="Pfam" id="PF16697">
    <property type="entry name" value="Yop-YscD_cpl"/>
    <property type="match status" value="1"/>
</dbReference>
<evidence type="ECO:0000256" key="1">
    <source>
        <dbReference type="ARBA" id="ARBA00022741"/>
    </source>
</evidence>
<dbReference type="CDD" id="cd00009">
    <property type="entry name" value="AAA"/>
    <property type="match status" value="1"/>
</dbReference>
<evidence type="ECO:0000256" key="3">
    <source>
        <dbReference type="SAM" id="MobiDB-lite"/>
    </source>
</evidence>
<dbReference type="InterPro" id="IPR058031">
    <property type="entry name" value="AAA_lid_NorR"/>
</dbReference>
<keyword evidence="1" id="KW-0547">Nucleotide-binding</keyword>
<dbReference type="SMART" id="SM00240">
    <property type="entry name" value="FHA"/>
    <property type="match status" value="1"/>
</dbReference>
<dbReference type="InterPro" id="IPR032030">
    <property type="entry name" value="YscD_cytoplasmic_dom"/>
</dbReference>
<dbReference type="InterPro" id="IPR009057">
    <property type="entry name" value="Homeodomain-like_sf"/>
</dbReference>
<evidence type="ECO:0000313" key="6">
    <source>
        <dbReference type="EMBL" id="WXB07061.1"/>
    </source>
</evidence>
<feature type="region of interest" description="Disordered" evidence="3">
    <location>
        <begin position="1"/>
        <end position="41"/>
    </location>
</feature>
<dbReference type="InterPro" id="IPR025662">
    <property type="entry name" value="Sigma_54_int_dom_ATP-bd_1"/>
</dbReference>
<reference evidence="6" key="1">
    <citation type="submission" date="2021-12" db="EMBL/GenBank/DDBJ databases">
        <title>Discovery of the Pendulisporaceae a myxobacterial family with distinct sporulation behavior and unique specialized metabolism.</title>
        <authorList>
            <person name="Garcia R."/>
            <person name="Popoff A."/>
            <person name="Bader C.D."/>
            <person name="Loehr J."/>
            <person name="Walesch S."/>
            <person name="Walt C."/>
            <person name="Boldt J."/>
            <person name="Bunk B."/>
            <person name="Haeckl F.J.F.P.J."/>
            <person name="Gunesch A.P."/>
            <person name="Birkelbach J."/>
            <person name="Nuebel U."/>
            <person name="Pietschmann T."/>
            <person name="Bach T."/>
            <person name="Mueller R."/>
        </authorList>
    </citation>
    <scope>NUCLEOTIDE SEQUENCE</scope>
    <source>
        <strain evidence="6">MSr11367</strain>
    </source>
</reference>
<feature type="domain" description="Sigma-54 factor interaction" evidence="5">
    <location>
        <begin position="155"/>
        <end position="370"/>
    </location>
</feature>
<dbReference type="SMART" id="SM00382">
    <property type="entry name" value="AAA"/>
    <property type="match status" value="1"/>
</dbReference>
<dbReference type="Gene3D" id="1.10.10.60">
    <property type="entry name" value="Homeodomain-like"/>
    <property type="match status" value="1"/>
</dbReference>
<dbReference type="Gene3D" id="1.10.8.60">
    <property type="match status" value="1"/>
</dbReference>
<dbReference type="Gene3D" id="3.40.50.300">
    <property type="entry name" value="P-loop containing nucleotide triphosphate hydrolases"/>
    <property type="match status" value="1"/>
</dbReference>
<gene>
    <name evidence="6" type="ORF">LVJ94_07415</name>
</gene>
<dbReference type="PROSITE" id="PS50006">
    <property type="entry name" value="FHA_DOMAIN"/>
    <property type="match status" value="1"/>
</dbReference>
<keyword evidence="7" id="KW-1185">Reference proteome</keyword>
<evidence type="ECO:0000256" key="2">
    <source>
        <dbReference type="ARBA" id="ARBA00022840"/>
    </source>
</evidence>
<dbReference type="Gene3D" id="2.60.200.20">
    <property type="match status" value="1"/>
</dbReference>
<keyword evidence="2" id="KW-0067">ATP-binding</keyword>
<dbReference type="InterPro" id="IPR002078">
    <property type="entry name" value="Sigma_54_int"/>
</dbReference>
<name>A0ABZ2LCZ6_9BACT</name>
<dbReference type="PANTHER" id="PTHR32071">
    <property type="entry name" value="TRANSCRIPTIONAL REGULATORY PROTEIN"/>
    <property type="match status" value="1"/>
</dbReference>
<dbReference type="InterPro" id="IPR008984">
    <property type="entry name" value="SMAD_FHA_dom_sf"/>
</dbReference>